<dbReference type="InterPro" id="IPR051906">
    <property type="entry name" value="TolC-like"/>
</dbReference>
<comment type="subcellular location">
    <subcellularLocation>
        <location evidence="1">Cell outer membrane</location>
    </subcellularLocation>
</comment>
<evidence type="ECO:0000256" key="1">
    <source>
        <dbReference type="ARBA" id="ARBA00004442"/>
    </source>
</evidence>
<evidence type="ECO:0000313" key="7">
    <source>
        <dbReference type="EMBL" id="MBK1707214.1"/>
    </source>
</evidence>
<dbReference type="Gene3D" id="1.20.1600.10">
    <property type="entry name" value="Outer membrane efflux proteins (OEP)"/>
    <property type="match status" value="1"/>
</dbReference>
<gene>
    <name evidence="7" type="ORF">CKO40_22435</name>
</gene>
<organism evidence="7 8">
    <name type="scientific">Halochromatium glycolicum</name>
    <dbReference type="NCBI Taxonomy" id="85075"/>
    <lineage>
        <taxon>Bacteria</taxon>
        <taxon>Pseudomonadati</taxon>
        <taxon>Pseudomonadota</taxon>
        <taxon>Gammaproteobacteria</taxon>
        <taxon>Chromatiales</taxon>
        <taxon>Chromatiaceae</taxon>
        <taxon>Halochromatium</taxon>
    </lineage>
</organism>
<keyword evidence="4" id="KW-0472">Membrane</keyword>
<dbReference type="PANTHER" id="PTHR30026:SF20">
    <property type="entry name" value="OUTER MEMBRANE PROTEIN TOLC"/>
    <property type="match status" value="1"/>
</dbReference>
<feature type="region of interest" description="Disordered" evidence="6">
    <location>
        <begin position="25"/>
        <end position="52"/>
    </location>
</feature>
<reference evidence="7" key="2">
    <citation type="journal article" date="2020" name="Microorganisms">
        <title>Osmotic Adaptation and Compatible Solute Biosynthesis of Phototrophic Bacteria as Revealed from Genome Analyses.</title>
        <authorList>
            <person name="Imhoff J.F."/>
            <person name="Rahn T."/>
            <person name="Kunzel S."/>
            <person name="Keller A."/>
            <person name="Neulinger S.C."/>
        </authorList>
    </citation>
    <scope>NUCLEOTIDE SEQUENCE</scope>
    <source>
        <strain evidence="7">DSM 11080</strain>
    </source>
</reference>
<dbReference type="GO" id="GO:0015562">
    <property type="term" value="F:efflux transmembrane transporter activity"/>
    <property type="evidence" value="ECO:0007669"/>
    <property type="project" value="TreeGrafter"/>
</dbReference>
<evidence type="ECO:0000256" key="6">
    <source>
        <dbReference type="SAM" id="MobiDB-lite"/>
    </source>
</evidence>
<reference evidence="7" key="1">
    <citation type="submission" date="2017-08" db="EMBL/GenBank/DDBJ databases">
        <authorList>
            <person name="Imhoff J.F."/>
            <person name="Rahn T."/>
            <person name="Kuenzel S."/>
            <person name="Neulinger S.C."/>
        </authorList>
    </citation>
    <scope>NUCLEOTIDE SEQUENCE</scope>
    <source>
        <strain evidence="7">DSM 11080</strain>
    </source>
</reference>
<dbReference type="PANTHER" id="PTHR30026">
    <property type="entry name" value="OUTER MEMBRANE PROTEIN TOLC"/>
    <property type="match status" value="1"/>
</dbReference>
<evidence type="ECO:0000256" key="5">
    <source>
        <dbReference type="ARBA" id="ARBA00023237"/>
    </source>
</evidence>
<keyword evidence="5" id="KW-0998">Cell outer membrane</keyword>
<sequence>MPAPVLAVEETDAEPVPDPLSLEQALSFAQDHPRVRARPAATDTSEPRALPLDLPRPQPLYLGCHSLAFSGARPSDAARDVAWSELLDPEDAQRLEIMQRFFDVLLADLSFARDNEAMAVAFIQFDRAEARGELGQFSALQIAALQAKYQLIRRQRAAAEAAQRVTRSLLAGALGHPESLPRDLVTPELDPQLSEPPGLEQVVARALDQNPRVKALMKDANEAEQALIRAALREQALELLTRLDLLAVVAEHARTESDWRDLKLDESRTLYELEATSDLGYSMSQQTKARRDERKTAFCQRLTQAELNALQGLAP</sequence>
<dbReference type="GO" id="GO:1990281">
    <property type="term" value="C:efflux pump complex"/>
    <property type="evidence" value="ECO:0007669"/>
    <property type="project" value="TreeGrafter"/>
</dbReference>
<evidence type="ECO:0000313" key="8">
    <source>
        <dbReference type="Proteomes" id="UP001296776"/>
    </source>
</evidence>
<evidence type="ECO:0000256" key="4">
    <source>
        <dbReference type="ARBA" id="ARBA00023136"/>
    </source>
</evidence>
<comment type="caution">
    <text evidence="7">The sequence shown here is derived from an EMBL/GenBank/DDBJ whole genome shotgun (WGS) entry which is preliminary data.</text>
</comment>
<dbReference type="AlphaFoldDB" id="A0AAJ0U8D6"/>
<dbReference type="SUPFAM" id="SSF56954">
    <property type="entry name" value="Outer membrane efflux proteins (OEP)"/>
    <property type="match status" value="1"/>
</dbReference>
<evidence type="ECO:0000256" key="2">
    <source>
        <dbReference type="ARBA" id="ARBA00022452"/>
    </source>
</evidence>
<keyword evidence="2" id="KW-1134">Transmembrane beta strand</keyword>
<dbReference type="Proteomes" id="UP001296776">
    <property type="component" value="Unassembled WGS sequence"/>
</dbReference>
<keyword evidence="8" id="KW-1185">Reference proteome</keyword>
<accession>A0AAJ0U8D6</accession>
<keyword evidence="3" id="KW-0812">Transmembrane</keyword>
<evidence type="ECO:0000256" key="3">
    <source>
        <dbReference type="ARBA" id="ARBA00022692"/>
    </source>
</evidence>
<name>A0AAJ0U8D6_9GAMM</name>
<protein>
    <submittedName>
        <fullName evidence="7">Uncharacterized protein</fullName>
    </submittedName>
</protein>
<dbReference type="GO" id="GO:0015288">
    <property type="term" value="F:porin activity"/>
    <property type="evidence" value="ECO:0007669"/>
    <property type="project" value="TreeGrafter"/>
</dbReference>
<proteinExistence type="predicted"/>
<dbReference type="GO" id="GO:0009279">
    <property type="term" value="C:cell outer membrane"/>
    <property type="evidence" value="ECO:0007669"/>
    <property type="project" value="UniProtKB-SubCell"/>
</dbReference>
<dbReference type="EMBL" id="NRSJ01000072">
    <property type="protein sequence ID" value="MBK1707214.1"/>
    <property type="molecule type" value="Genomic_DNA"/>
</dbReference>